<dbReference type="OrthoDB" id="420564at2759"/>
<feature type="compositionally biased region" description="Polar residues" evidence="1">
    <location>
        <begin position="394"/>
        <end position="406"/>
    </location>
</feature>
<dbReference type="STRING" id="1081109.A0A167XU50"/>
<accession>A0A167XU50</accession>
<feature type="region of interest" description="Disordered" evidence="1">
    <location>
        <begin position="380"/>
        <end position="406"/>
    </location>
</feature>
<feature type="compositionally biased region" description="Basic and acidic residues" evidence="1">
    <location>
        <begin position="380"/>
        <end position="390"/>
    </location>
</feature>
<reference evidence="2 3" key="1">
    <citation type="journal article" date="2016" name="Genome Biol. Evol.">
        <title>Divergent and convergent evolution of fungal pathogenicity.</title>
        <authorList>
            <person name="Shang Y."/>
            <person name="Xiao G."/>
            <person name="Zheng P."/>
            <person name="Cen K."/>
            <person name="Zhan S."/>
            <person name="Wang C."/>
        </authorList>
    </citation>
    <scope>NUCLEOTIDE SEQUENCE [LARGE SCALE GENOMIC DNA]</scope>
    <source>
        <strain evidence="2 3">RCEF 2490</strain>
    </source>
</reference>
<evidence type="ECO:0000313" key="3">
    <source>
        <dbReference type="Proteomes" id="UP000078544"/>
    </source>
</evidence>
<dbReference type="Proteomes" id="UP000078544">
    <property type="component" value="Unassembled WGS sequence"/>
</dbReference>
<dbReference type="PANTHER" id="PTHR35179">
    <property type="entry name" value="PROTEIN CBG02620"/>
    <property type="match status" value="1"/>
</dbReference>
<name>A0A167XU50_9HYPO</name>
<evidence type="ECO:0000313" key="2">
    <source>
        <dbReference type="EMBL" id="KZZ90469.1"/>
    </source>
</evidence>
<sequence length="406" mass="45078">MAAVEAVAVTRADVNKCPHAFEARIRTPRYVSSYNWIDAALPTIVVPGCPALWSPPNGPKKVQKDSGLVYIAQNAARHPDSPLEPLFRAVLIQDPTFDLTAIDVVTDRNNIRKLFAFVAKGQTGDILERFTINAEFVKDTLILCRNETATQEYIGPNEFRGFGHNYEKVYTKSQISESTGHYRIISYSFCGMNLVVRHETDGYVAAPKNGGTSEFGDLSSQLQALSLLSTEGASEKPVGFTKLRLTRKGQEVPLESTLEIKTRAMKRPLSLSDVAPQLWVSQTPKLVRAYHQAGRFGTPVVEDVQPLVKEWEDQNQPILKKLGALLLKVRSVARQFGTAVIKYDDQKDQLIISKGSGRAMLPADVYAKWFEGQERDVQPDIKDIKSKPAHEPVSISTRAKLSGQVQ</sequence>
<dbReference type="AlphaFoldDB" id="A0A167XU50"/>
<comment type="caution">
    <text evidence="2">The sequence shown here is derived from an EMBL/GenBank/DDBJ whole genome shotgun (WGS) entry which is preliminary data.</text>
</comment>
<dbReference type="EMBL" id="AZGY01000021">
    <property type="protein sequence ID" value="KZZ90469.1"/>
    <property type="molecule type" value="Genomic_DNA"/>
</dbReference>
<dbReference type="PANTHER" id="PTHR35179:SF2">
    <property type="entry name" value="START DOMAIN-CONTAINING PROTEIN"/>
    <property type="match status" value="1"/>
</dbReference>
<evidence type="ECO:0000256" key="1">
    <source>
        <dbReference type="SAM" id="MobiDB-lite"/>
    </source>
</evidence>
<protein>
    <submittedName>
        <fullName evidence="2">Geranylgeranyl pyrophosphate synthetase</fullName>
    </submittedName>
</protein>
<keyword evidence="3" id="KW-1185">Reference proteome</keyword>
<gene>
    <name evidence="2" type="ORF">AAL_07155</name>
</gene>
<proteinExistence type="predicted"/>
<organism evidence="2 3">
    <name type="scientific">Moelleriella libera RCEF 2490</name>
    <dbReference type="NCBI Taxonomy" id="1081109"/>
    <lineage>
        <taxon>Eukaryota</taxon>
        <taxon>Fungi</taxon>
        <taxon>Dikarya</taxon>
        <taxon>Ascomycota</taxon>
        <taxon>Pezizomycotina</taxon>
        <taxon>Sordariomycetes</taxon>
        <taxon>Hypocreomycetidae</taxon>
        <taxon>Hypocreales</taxon>
        <taxon>Clavicipitaceae</taxon>
        <taxon>Moelleriella</taxon>
    </lineage>
</organism>